<keyword evidence="2" id="KW-0238">DNA-binding</keyword>
<feature type="domain" description="HTH iclR-type" evidence="5">
    <location>
        <begin position="16"/>
        <end position="76"/>
    </location>
</feature>
<dbReference type="InterPro" id="IPR014757">
    <property type="entry name" value="Tscrpt_reg_IclR_C"/>
</dbReference>
<evidence type="ECO:0000259" key="5">
    <source>
        <dbReference type="PROSITE" id="PS51077"/>
    </source>
</evidence>
<evidence type="ECO:0000313" key="7">
    <source>
        <dbReference type="EMBL" id="ORC09030.1"/>
    </source>
</evidence>
<sequence>MFFFTLRSMASSVKEIQSVRNACRVLEFIASRQPVGVSDIARATGIDKSAVHRLAVTLNAAGWLDRTAEARWTISPMLSGTLPKSATRSLTEAARPLLERARDQTGETAMLVIPDGERLLIAAIAESHHTLRVSVRAGVEMPARSSSALRILAAHASPADLAVYRQVDPGLTEKALAAARERGWAVNDAELSDDTRAVGVALLGPGGQPVGALVLCGPATRFTRRDIEPYGKLVATLAAGWAPALRNPNHTPRAPSGRNRAPK</sequence>
<dbReference type="GO" id="GO:0003677">
    <property type="term" value="F:DNA binding"/>
    <property type="evidence" value="ECO:0007669"/>
    <property type="project" value="UniProtKB-KW"/>
</dbReference>
<dbReference type="SUPFAM" id="SSF55781">
    <property type="entry name" value="GAF domain-like"/>
    <property type="match status" value="1"/>
</dbReference>
<feature type="region of interest" description="Disordered" evidence="4">
    <location>
        <begin position="244"/>
        <end position="263"/>
    </location>
</feature>
<evidence type="ECO:0000256" key="2">
    <source>
        <dbReference type="ARBA" id="ARBA00023125"/>
    </source>
</evidence>
<name>A0A8E2LRS1_9MYCO</name>
<dbReference type="Gene3D" id="3.30.450.40">
    <property type="match status" value="1"/>
</dbReference>
<gene>
    <name evidence="7" type="ORF">B4U45_22965</name>
</gene>
<organism evidence="7 8">
    <name type="scientific">Mycobacterium persicum</name>
    <dbReference type="NCBI Taxonomy" id="1487726"/>
    <lineage>
        <taxon>Bacteria</taxon>
        <taxon>Bacillati</taxon>
        <taxon>Actinomycetota</taxon>
        <taxon>Actinomycetes</taxon>
        <taxon>Mycobacteriales</taxon>
        <taxon>Mycobacteriaceae</taxon>
        <taxon>Mycobacterium</taxon>
    </lineage>
</organism>
<dbReference type="InterPro" id="IPR029016">
    <property type="entry name" value="GAF-like_dom_sf"/>
</dbReference>
<dbReference type="EMBL" id="MWQA01000001">
    <property type="protein sequence ID" value="ORC09030.1"/>
    <property type="molecule type" value="Genomic_DNA"/>
</dbReference>
<evidence type="ECO:0008006" key="9">
    <source>
        <dbReference type="Google" id="ProtNLM"/>
    </source>
</evidence>
<dbReference type="InterPro" id="IPR050707">
    <property type="entry name" value="HTH_MetabolicPath_Reg"/>
</dbReference>
<dbReference type="Pfam" id="PF01614">
    <property type="entry name" value="IclR_C"/>
    <property type="match status" value="1"/>
</dbReference>
<dbReference type="SUPFAM" id="SSF46785">
    <property type="entry name" value="Winged helix' DNA-binding domain"/>
    <property type="match status" value="1"/>
</dbReference>
<proteinExistence type="predicted"/>
<dbReference type="AlphaFoldDB" id="A0A8E2LRS1"/>
<dbReference type="Pfam" id="PF09339">
    <property type="entry name" value="HTH_IclR"/>
    <property type="match status" value="1"/>
</dbReference>
<dbReference type="PANTHER" id="PTHR30136">
    <property type="entry name" value="HELIX-TURN-HELIX TRANSCRIPTIONAL REGULATOR, ICLR FAMILY"/>
    <property type="match status" value="1"/>
</dbReference>
<keyword evidence="3" id="KW-0804">Transcription</keyword>
<dbReference type="InterPro" id="IPR005471">
    <property type="entry name" value="Tscrpt_reg_IclR_N"/>
</dbReference>
<evidence type="ECO:0000256" key="3">
    <source>
        <dbReference type="ARBA" id="ARBA00023163"/>
    </source>
</evidence>
<dbReference type="SMART" id="SM00346">
    <property type="entry name" value="HTH_ICLR"/>
    <property type="match status" value="1"/>
</dbReference>
<evidence type="ECO:0000256" key="1">
    <source>
        <dbReference type="ARBA" id="ARBA00023015"/>
    </source>
</evidence>
<protein>
    <recommendedName>
        <fullName evidence="9">IclR family transcriptional regulator</fullName>
    </recommendedName>
</protein>
<dbReference type="Gene3D" id="1.10.10.10">
    <property type="entry name" value="Winged helix-like DNA-binding domain superfamily/Winged helix DNA-binding domain"/>
    <property type="match status" value="1"/>
</dbReference>
<reference evidence="7 8" key="1">
    <citation type="submission" date="2017-02" db="EMBL/GenBank/DDBJ databases">
        <title>Mycobacterium kansasii genomes.</title>
        <authorList>
            <person name="Borowka P."/>
            <person name="Strapagiel D."/>
            <person name="Marciniak B."/>
            <person name="Lach J."/>
            <person name="Bakula Z."/>
            <person name="Van Ingen J."/>
            <person name="Safianowska A."/>
            <person name="Brzostek A."/>
            <person name="Dziadek J."/>
            <person name="Jagielski T."/>
        </authorList>
    </citation>
    <scope>NUCLEOTIDE SEQUENCE [LARGE SCALE GENOMIC DNA]</scope>
    <source>
        <strain evidence="7 8">12MK</strain>
    </source>
</reference>
<dbReference type="PROSITE" id="PS51078">
    <property type="entry name" value="ICLR_ED"/>
    <property type="match status" value="1"/>
</dbReference>
<feature type="domain" description="IclR-ED" evidence="6">
    <location>
        <begin position="76"/>
        <end position="247"/>
    </location>
</feature>
<dbReference type="Proteomes" id="UP000192335">
    <property type="component" value="Unassembled WGS sequence"/>
</dbReference>
<dbReference type="InterPro" id="IPR036388">
    <property type="entry name" value="WH-like_DNA-bd_sf"/>
</dbReference>
<evidence type="ECO:0000313" key="8">
    <source>
        <dbReference type="Proteomes" id="UP000192335"/>
    </source>
</evidence>
<dbReference type="GO" id="GO:0045892">
    <property type="term" value="P:negative regulation of DNA-templated transcription"/>
    <property type="evidence" value="ECO:0007669"/>
    <property type="project" value="TreeGrafter"/>
</dbReference>
<keyword evidence="1" id="KW-0805">Transcription regulation</keyword>
<dbReference type="GO" id="GO:0003700">
    <property type="term" value="F:DNA-binding transcription factor activity"/>
    <property type="evidence" value="ECO:0007669"/>
    <property type="project" value="TreeGrafter"/>
</dbReference>
<comment type="caution">
    <text evidence="7">The sequence shown here is derived from an EMBL/GenBank/DDBJ whole genome shotgun (WGS) entry which is preliminary data.</text>
</comment>
<evidence type="ECO:0000256" key="4">
    <source>
        <dbReference type="SAM" id="MobiDB-lite"/>
    </source>
</evidence>
<accession>A0A8E2LRS1</accession>
<dbReference type="PROSITE" id="PS51077">
    <property type="entry name" value="HTH_ICLR"/>
    <property type="match status" value="1"/>
</dbReference>
<evidence type="ECO:0000259" key="6">
    <source>
        <dbReference type="PROSITE" id="PS51078"/>
    </source>
</evidence>
<dbReference type="InterPro" id="IPR036390">
    <property type="entry name" value="WH_DNA-bd_sf"/>
</dbReference>
<dbReference type="PANTHER" id="PTHR30136:SF39">
    <property type="entry name" value="TRANSCRIPTIONAL REGULATORY PROTEIN"/>
    <property type="match status" value="1"/>
</dbReference>